<protein>
    <submittedName>
        <fullName evidence="3">DNA polymerase III subunit delta</fullName>
        <ecNumber evidence="3">2.7.7.7</ecNumber>
    </submittedName>
</protein>
<dbReference type="EC" id="2.7.7.7" evidence="3"/>
<dbReference type="Pfam" id="PF13177">
    <property type="entry name" value="DNA_pol3_delta2"/>
    <property type="match status" value="1"/>
</dbReference>
<feature type="domain" description="AAA+ ATPase" evidence="2">
    <location>
        <begin position="42"/>
        <end position="207"/>
    </location>
</feature>
<sequence length="377" mass="39904">MSDAVREPDRIEGAPHPRETPALIGQGAAEAEFLHAWNGGRLHHAWLLIGPRGVGKATLAWRIARFLLATPDPDGDGGLFGDAPALPESLDIPADHPVARRFLAGSDPGLKRVTRTENEKTGRLRDMIVAEDVRALGGFLSLSAADGGRRAIIIDSADDMNVQAANALLKMLEEPPARTTFLLVSHQPSGLLPTIRSRCRALRLPPLDADDMRAALAQAGIDVGAEAEAFAALSAGSVGAAVRLMNLGGLETYRELIAILSDMPRLDRARALKLANAAAARGAEDRVDLLFTLIDLMLARLARTGSLGAPPALEAAPEEGRTMTRLARGPHDARAWADCAQEVGARARHGLAVNLDPAALVLDTVLKMRDTAAGVAR</sequence>
<evidence type="ECO:0000259" key="2">
    <source>
        <dbReference type="SMART" id="SM00382"/>
    </source>
</evidence>
<dbReference type="InterPro" id="IPR050238">
    <property type="entry name" value="DNA_Rep/Repair_Clamp_Loader"/>
</dbReference>
<dbReference type="SUPFAM" id="SSF52540">
    <property type="entry name" value="P-loop containing nucleoside triphosphate hydrolases"/>
    <property type="match status" value="1"/>
</dbReference>
<feature type="compositionally biased region" description="Basic and acidic residues" evidence="1">
    <location>
        <begin position="1"/>
        <end position="19"/>
    </location>
</feature>
<dbReference type="GO" id="GO:0009360">
    <property type="term" value="C:DNA polymerase III complex"/>
    <property type="evidence" value="ECO:0007669"/>
    <property type="project" value="TreeGrafter"/>
</dbReference>
<dbReference type="Proteomes" id="UP000281128">
    <property type="component" value="Unassembled WGS sequence"/>
</dbReference>
<dbReference type="InterPro" id="IPR027417">
    <property type="entry name" value="P-loop_NTPase"/>
</dbReference>
<name>A0A3A8AXJ6_9RHOB</name>
<dbReference type="GO" id="GO:0003887">
    <property type="term" value="F:DNA-directed DNA polymerase activity"/>
    <property type="evidence" value="ECO:0007669"/>
    <property type="project" value="UniProtKB-EC"/>
</dbReference>
<dbReference type="RefSeq" id="WP_121164941.1">
    <property type="nucleotide sequence ID" value="NZ_RAPE01000001.1"/>
</dbReference>
<keyword evidence="3" id="KW-0808">Transferase</keyword>
<accession>A0A3A8AXJ6</accession>
<dbReference type="PANTHER" id="PTHR11669">
    <property type="entry name" value="REPLICATION FACTOR C / DNA POLYMERASE III GAMMA-TAU SUBUNIT"/>
    <property type="match status" value="1"/>
</dbReference>
<dbReference type="InterPro" id="IPR003593">
    <property type="entry name" value="AAA+_ATPase"/>
</dbReference>
<reference evidence="3 4" key="1">
    <citation type="submission" date="2018-09" db="EMBL/GenBank/DDBJ databases">
        <title>Roseovarius spongiae sp. nov., isolated from a marine sponge.</title>
        <authorList>
            <person name="Zhuang L."/>
            <person name="Luo L."/>
        </authorList>
    </citation>
    <scope>NUCLEOTIDE SEQUENCE [LARGE SCALE GENOMIC DNA]</scope>
    <source>
        <strain evidence="3 4">HN-E21</strain>
    </source>
</reference>
<feature type="region of interest" description="Disordered" evidence="1">
    <location>
        <begin position="1"/>
        <end position="21"/>
    </location>
</feature>
<dbReference type="AlphaFoldDB" id="A0A3A8AXJ6"/>
<evidence type="ECO:0000256" key="1">
    <source>
        <dbReference type="SAM" id="MobiDB-lite"/>
    </source>
</evidence>
<organism evidence="3 4">
    <name type="scientific">Roseovarius spongiae</name>
    <dbReference type="NCBI Taxonomy" id="2320272"/>
    <lineage>
        <taxon>Bacteria</taxon>
        <taxon>Pseudomonadati</taxon>
        <taxon>Pseudomonadota</taxon>
        <taxon>Alphaproteobacteria</taxon>
        <taxon>Rhodobacterales</taxon>
        <taxon>Roseobacteraceae</taxon>
        <taxon>Roseovarius</taxon>
    </lineage>
</organism>
<dbReference type="OrthoDB" id="9811073at2"/>
<proteinExistence type="predicted"/>
<evidence type="ECO:0000313" key="3">
    <source>
        <dbReference type="EMBL" id="RKF17188.1"/>
    </source>
</evidence>
<dbReference type="Gene3D" id="3.40.50.300">
    <property type="entry name" value="P-loop containing nucleotide triphosphate hydrolases"/>
    <property type="match status" value="1"/>
</dbReference>
<comment type="caution">
    <text evidence="3">The sequence shown here is derived from an EMBL/GenBank/DDBJ whole genome shotgun (WGS) entry which is preliminary data.</text>
</comment>
<keyword evidence="3" id="KW-0548">Nucleotidyltransferase</keyword>
<dbReference type="GO" id="GO:0006261">
    <property type="term" value="P:DNA-templated DNA replication"/>
    <property type="evidence" value="ECO:0007669"/>
    <property type="project" value="TreeGrafter"/>
</dbReference>
<dbReference type="SMART" id="SM00382">
    <property type="entry name" value="AAA"/>
    <property type="match status" value="1"/>
</dbReference>
<dbReference type="PANTHER" id="PTHR11669:SF8">
    <property type="entry name" value="DNA POLYMERASE III SUBUNIT DELTA"/>
    <property type="match status" value="1"/>
</dbReference>
<dbReference type="EMBL" id="RAPE01000001">
    <property type="protein sequence ID" value="RKF17188.1"/>
    <property type="molecule type" value="Genomic_DNA"/>
</dbReference>
<evidence type="ECO:0000313" key="4">
    <source>
        <dbReference type="Proteomes" id="UP000281128"/>
    </source>
</evidence>
<dbReference type="NCBIfam" id="NF005677">
    <property type="entry name" value="PRK07471.1"/>
    <property type="match status" value="1"/>
</dbReference>
<keyword evidence="4" id="KW-1185">Reference proteome</keyword>
<gene>
    <name evidence="3" type="ORF">D6850_06695</name>
</gene>